<dbReference type="Gene3D" id="3.40.50.300">
    <property type="entry name" value="P-loop containing nucleotide triphosphate hydrolases"/>
    <property type="match status" value="1"/>
</dbReference>
<dbReference type="AlphaFoldDB" id="A0A917NV82"/>
<protein>
    <submittedName>
        <fullName evidence="1">Uncharacterized protein</fullName>
    </submittedName>
</protein>
<keyword evidence="2" id="KW-1185">Reference proteome</keyword>
<proteinExistence type="predicted"/>
<comment type="caution">
    <text evidence="1">The sequence shown here is derived from an EMBL/GenBank/DDBJ whole genome shotgun (WGS) entry which is preliminary data.</text>
</comment>
<dbReference type="SUPFAM" id="SSF52540">
    <property type="entry name" value="P-loop containing nucleoside triphosphate hydrolases"/>
    <property type="match status" value="1"/>
</dbReference>
<accession>A0A917NV82</accession>
<dbReference type="CDD" id="cd18785">
    <property type="entry name" value="SF2_C"/>
    <property type="match status" value="1"/>
</dbReference>
<organism evidence="1 2">
    <name type="scientific">Streptomyces brasiliensis</name>
    <dbReference type="NCBI Taxonomy" id="1954"/>
    <lineage>
        <taxon>Bacteria</taxon>
        <taxon>Bacillati</taxon>
        <taxon>Actinomycetota</taxon>
        <taxon>Actinomycetes</taxon>
        <taxon>Kitasatosporales</taxon>
        <taxon>Streptomycetaceae</taxon>
        <taxon>Streptomyces</taxon>
    </lineage>
</organism>
<evidence type="ECO:0000313" key="2">
    <source>
        <dbReference type="Proteomes" id="UP000657574"/>
    </source>
</evidence>
<sequence>MWSAWLCCDHLAAERREVLRQCQQHRRRGRDVRRAFLTSVRVLGEGVDVAGERGVEAICFADTRGSRAEIVQNIGRALRLNRASP</sequence>
<evidence type="ECO:0000313" key="1">
    <source>
        <dbReference type="EMBL" id="GGJ28116.1"/>
    </source>
</evidence>
<gene>
    <name evidence="1" type="ORF">GCM10010121_044250</name>
</gene>
<name>A0A917NV82_9ACTN</name>
<dbReference type="EMBL" id="BMQA01000014">
    <property type="protein sequence ID" value="GGJ28116.1"/>
    <property type="molecule type" value="Genomic_DNA"/>
</dbReference>
<dbReference type="InterPro" id="IPR027417">
    <property type="entry name" value="P-loop_NTPase"/>
</dbReference>
<dbReference type="Proteomes" id="UP000657574">
    <property type="component" value="Unassembled WGS sequence"/>
</dbReference>
<reference evidence="1" key="1">
    <citation type="journal article" date="2014" name="Int. J. Syst. Evol. Microbiol.">
        <title>Complete genome sequence of Corynebacterium casei LMG S-19264T (=DSM 44701T), isolated from a smear-ripened cheese.</title>
        <authorList>
            <consortium name="US DOE Joint Genome Institute (JGI-PGF)"/>
            <person name="Walter F."/>
            <person name="Albersmeier A."/>
            <person name="Kalinowski J."/>
            <person name="Ruckert C."/>
        </authorList>
    </citation>
    <scope>NUCLEOTIDE SEQUENCE</scope>
    <source>
        <strain evidence="1">JCM 3086</strain>
    </source>
</reference>
<reference evidence="1" key="2">
    <citation type="submission" date="2020-09" db="EMBL/GenBank/DDBJ databases">
        <authorList>
            <person name="Sun Q."/>
            <person name="Ohkuma M."/>
        </authorList>
    </citation>
    <scope>NUCLEOTIDE SEQUENCE</scope>
    <source>
        <strain evidence="1">JCM 3086</strain>
    </source>
</reference>